<dbReference type="HOGENOM" id="CLU_765103_0_0_1"/>
<dbReference type="EMBL" id="JH370132">
    <property type="protein sequence ID" value="ELA42356.1"/>
    <property type="molecule type" value="Genomic_DNA"/>
</dbReference>
<evidence type="ECO:0008006" key="4">
    <source>
        <dbReference type="Google" id="ProtNLM"/>
    </source>
</evidence>
<dbReference type="RefSeq" id="XP_007603907.1">
    <property type="nucleotide sequence ID" value="XM_007603845.1"/>
</dbReference>
<dbReference type="GO" id="GO:0005092">
    <property type="term" value="F:GDP-dissociation inhibitor activity"/>
    <property type="evidence" value="ECO:0007669"/>
    <property type="project" value="InterPro"/>
</dbReference>
<dbReference type="SUPFAM" id="SSF51905">
    <property type="entry name" value="FAD/NAD(P)-binding domain"/>
    <property type="match status" value="1"/>
</dbReference>
<dbReference type="OMA" id="AICECND"/>
<dbReference type="GO" id="GO:0005968">
    <property type="term" value="C:Rab-protein geranylgeranyltransferase complex"/>
    <property type="evidence" value="ECO:0007669"/>
    <property type="project" value="TreeGrafter"/>
</dbReference>
<sequence length="354" mass="41173">MDEEFFDYAIEGTTLRELFEHDSSKRVVVLDRSANYGTTYSSLSALQYSPYVSDFRVLKDRLKGVKCKIRIESLPFLLGSKDKAVQQFKHTVFGSEIEYVEINEIYLFSSSFFKIPTSKNDIVALGLSKTDMFYLYKSIKNHDLGILRTRFSDKSHPIYRALVELEVFGPQDFRKYCENFGSTLFLYPAYGLSEISESVCMSNAFKGATYVLNKNLDYTVDNSREYSHRFTCDLGVIHAKEYLKQDLRRKPYHIRVILTQKQKFTGNFLGFIERPFDFVVTGNEEIHLSSKYTRIIGINCLANVCDEGLQLLYFINEHNNVTNYEVESLSIYEKDILLDISYKTVYDIEQFKVK</sequence>
<keyword evidence="3" id="KW-1185">Reference proteome</keyword>
<dbReference type="InterPro" id="IPR018203">
    <property type="entry name" value="GDP_dissociation_inhibitor"/>
</dbReference>
<dbReference type="AlphaFoldDB" id="L2GNE1"/>
<comment type="similarity">
    <text evidence="1">Belongs to the Rab GDI family.</text>
</comment>
<dbReference type="GO" id="GO:0005829">
    <property type="term" value="C:cytosol"/>
    <property type="evidence" value="ECO:0007669"/>
    <property type="project" value="TreeGrafter"/>
</dbReference>
<dbReference type="OrthoDB" id="2195620at2759"/>
<dbReference type="InterPro" id="IPR036188">
    <property type="entry name" value="FAD/NAD-bd_sf"/>
</dbReference>
<dbReference type="PANTHER" id="PTHR11787">
    <property type="entry name" value="RAB GDP-DISSOCIATION INHIBITOR"/>
    <property type="match status" value="1"/>
</dbReference>
<dbReference type="VEuPathDB" id="MicrosporidiaDB:VICG_00454"/>
<dbReference type="PANTHER" id="PTHR11787:SF4">
    <property type="entry name" value="CHM, RAB ESCORT PROTEIN 1"/>
    <property type="match status" value="1"/>
</dbReference>
<evidence type="ECO:0000256" key="1">
    <source>
        <dbReference type="ARBA" id="ARBA00005593"/>
    </source>
</evidence>
<proteinExistence type="inferred from homology"/>
<dbReference type="PRINTS" id="PR00891">
    <property type="entry name" value="RABGDIREP"/>
</dbReference>
<gene>
    <name evidence="2" type="ORF">VICG_00454</name>
</gene>
<organism evidence="2 3">
    <name type="scientific">Vittaforma corneae (strain ATCC 50505)</name>
    <name type="common">Microsporidian parasite</name>
    <name type="synonym">Nosema corneum</name>
    <dbReference type="NCBI Taxonomy" id="993615"/>
    <lineage>
        <taxon>Eukaryota</taxon>
        <taxon>Fungi</taxon>
        <taxon>Fungi incertae sedis</taxon>
        <taxon>Microsporidia</taxon>
        <taxon>Nosematidae</taxon>
        <taxon>Vittaforma</taxon>
    </lineage>
</organism>
<accession>L2GNE1</accession>
<evidence type="ECO:0000313" key="3">
    <source>
        <dbReference type="Proteomes" id="UP000011082"/>
    </source>
</evidence>
<evidence type="ECO:0000313" key="2">
    <source>
        <dbReference type="EMBL" id="ELA42356.1"/>
    </source>
</evidence>
<dbReference type="Proteomes" id="UP000011082">
    <property type="component" value="Unassembled WGS sequence"/>
</dbReference>
<dbReference type="InParanoid" id="L2GNE1"/>
<dbReference type="STRING" id="993615.L2GNE1"/>
<protein>
    <recommendedName>
        <fullName evidence="4">Rab GDP dissociation inhibitor</fullName>
    </recommendedName>
</protein>
<name>L2GNE1_VITCO</name>
<dbReference type="Gene3D" id="3.50.50.60">
    <property type="entry name" value="FAD/NAD(P)-binding domain"/>
    <property type="match status" value="1"/>
</dbReference>
<dbReference type="GeneID" id="19881172"/>
<dbReference type="GO" id="GO:0007264">
    <property type="term" value="P:small GTPase-mediated signal transduction"/>
    <property type="evidence" value="ECO:0007669"/>
    <property type="project" value="InterPro"/>
</dbReference>
<dbReference type="GO" id="GO:0016192">
    <property type="term" value="P:vesicle-mediated transport"/>
    <property type="evidence" value="ECO:0007669"/>
    <property type="project" value="TreeGrafter"/>
</dbReference>
<reference evidence="3" key="1">
    <citation type="submission" date="2011-05" db="EMBL/GenBank/DDBJ databases">
        <title>The genome sequence of Vittaforma corneae strain ATCC 50505.</title>
        <authorList>
            <consortium name="The Broad Institute Genome Sequencing Platform"/>
            <person name="Cuomo C."/>
            <person name="Didier E."/>
            <person name="Bowers L."/>
            <person name="Young S.K."/>
            <person name="Zeng Q."/>
            <person name="Gargeya S."/>
            <person name="Fitzgerald M."/>
            <person name="Haas B."/>
            <person name="Abouelleil A."/>
            <person name="Alvarado L."/>
            <person name="Arachchi H.M."/>
            <person name="Berlin A."/>
            <person name="Chapman S.B."/>
            <person name="Gearin G."/>
            <person name="Goldberg J."/>
            <person name="Griggs A."/>
            <person name="Gujja S."/>
            <person name="Hansen M."/>
            <person name="Heiman D."/>
            <person name="Howarth C."/>
            <person name="Larimer J."/>
            <person name="Lui A."/>
            <person name="MacDonald P.J.P."/>
            <person name="McCowen C."/>
            <person name="Montmayeur A."/>
            <person name="Murphy C."/>
            <person name="Neiman D."/>
            <person name="Pearson M."/>
            <person name="Priest M."/>
            <person name="Roberts A."/>
            <person name="Saif S."/>
            <person name="Shea T."/>
            <person name="Sisk P."/>
            <person name="Stolte C."/>
            <person name="Sykes S."/>
            <person name="Wortman J."/>
            <person name="Nusbaum C."/>
            <person name="Birren B."/>
        </authorList>
    </citation>
    <scope>NUCLEOTIDE SEQUENCE [LARGE SCALE GENOMIC DNA]</scope>
    <source>
        <strain evidence="3">ATCC 50505</strain>
    </source>
</reference>
<dbReference type="GO" id="GO:0005634">
    <property type="term" value="C:nucleus"/>
    <property type="evidence" value="ECO:0007669"/>
    <property type="project" value="TreeGrafter"/>
</dbReference>